<name>A0A0F9E7G1_9ZZZZ</name>
<comment type="caution">
    <text evidence="1">The sequence shown here is derived from an EMBL/GenBank/DDBJ whole genome shotgun (WGS) entry which is preliminary data.</text>
</comment>
<dbReference type="AlphaFoldDB" id="A0A0F9E7G1"/>
<sequence>MLNLFHKDPARLLHEATQKKERGDIDGAIESLQVAYSAIIKTTMDHTVQTFLRLPLYLQQAGKPDEAWAEFNKLLVSGYPNQLEDRDLWPMTRSQIYDKMRLFLQRENRPDEAIRFGIFSYLSWGEGLDAQGRLTELRQHRSVKSIEKRLGALLKKASKAKKNSDLSGLVAKSLREPESMDYDSIGELVANLLTEQELLSK</sequence>
<reference evidence="1" key="1">
    <citation type="journal article" date="2015" name="Nature">
        <title>Complex archaea that bridge the gap between prokaryotes and eukaryotes.</title>
        <authorList>
            <person name="Spang A."/>
            <person name="Saw J.H."/>
            <person name="Jorgensen S.L."/>
            <person name="Zaremba-Niedzwiedzka K."/>
            <person name="Martijn J."/>
            <person name="Lind A.E."/>
            <person name="van Eijk R."/>
            <person name="Schleper C."/>
            <person name="Guy L."/>
            <person name="Ettema T.J."/>
        </authorList>
    </citation>
    <scope>NUCLEOTIDE SEQUENCE</scope>
</reference>
<evidence type="ECO:0000313" key="1">
    <source>
        <dbReference type="EMBL" id="KKL69963.1"/>
    </source>
</evidence>
<accession>A0A0F9E7G1</accession>
<organism evidence="1">
    <name type="scientific">marine sediment metagenome</name>
    <dbReference type="NCBI Taxonomy" id="412755"/>
    <lineage>
        <taxon>unclassified sequences</taxon>
        <taxon>metagenomes</taxon>
        <taxon>ecological metagenomes</taxon>
    </lineage>
</organism>
<dbReference type="EMBL" id="LAZR01026040">
    <property type="protein sequence ID" value="KKL69963.1"/>
    <property type="molecule type" value="Genomic_DNA"/>
</dbReference>
<protein>
    <submittedName>
        <fullName evidence="1">Uncharacterized protein</fullName>
    </submittedName>
</protein>
<proteinExistence type="predicted"/>
<gene>
    <name evidence="1" type="ORF">LCGC14_2109700</name>
</gene>